<evidence type="ECO:0000256" key="9">
    <source>
        <dbReference type="ARBA" id="ARBA00023170"/>
    </source>
</evidence>
<dbReference type="PROSITE" id="PS00031">
    <property type="entry name" value="NUCLEAR_REC_DBD_1"/>
    <property type="match status" value="1"/>
</dbReference>
<dbReference type="Proteomes" id="UP001497472">
    <property type="component" value="Unassembled WGS sequence"/>
</dbReference>
<keyword evidence="10 11" id="KW-0539">Nucleus</keyword>
<dbReference type="InterPro" id="IPR001728">
    <property type="entry name" value="ThyrH_rcpt"/>
</dbReference>
<dbReference type="InterPro" id="IPR001628">
    <property type="entry name" value="Znf_hrmn_rcpt"/>
</dbReference>
<dbReference type="InterPro" id="IPR035500">
    <property type="entry name" value="NHR-like_dom_sf"/>
</dbReference>
<dbReference type="PRINTS" id="PR00398">
    <property type="entry name" value="STRDHORMONER"/>
</dbReference>
<accession>A0AAV1JYV4</accession>
<comment type="subcellular location">
    <subcellularLocation>
        <location evidence="1 11">Nucleus</location>
    </subcellularLocation>
</comment>
<dbReference type="SMART" id="SM00399">
    <property type="entry name" value="ZnF_C4"/>
    <property type="match status" value="1"/>
</dbReference>
<feature type="compositionally biased region" description="Polar residues" evidence="12">
    <location>
        <begin position="183"/>
        <end position="201"/>
    </location>
</feature>
<keyword evidence="4 11" id="KW-0863">Zinc-finger</keyword>
<evidence type="ECO:0000256" key="12">
    <source>
        <dbReference type="SAM" id="MobiDB-lite"/>
    </source>
</evidence>
<evidence type="ECO:0000256" key="6">
    <source>
        <dbReference type="ARBA" id="ARBA00023015"/>
    </source>
</evidence>
<dbReference type="InterPro" id="IPR013088">
    <property type="entry name" value="Znf_NHR/GATA"/>
</dbReference>
<keyword evidence="3 11" id="KW-0479">Metal-binding</keyword>
<evidence type="ECO:0000256" key="4">
    <source>
        <dbReference type="ARBA" id="ARBA00022771"/>
    </source>
</evidence>
<dbReference type="PRINTS" id="PR00047">
    <property type="entry name" value="STROIDFINGER"/>
</dbReference>
<dbReference type="Gene3D" id="1.10.565.10">
    <property type="entry name" value="Retinoid X Receptor"/>
    <property type="match status" value="1"/>
</dbReference>
<dbReference type="GO" id="GO:0005634">
    <property type="term" value="C:nucleus"/>
    <property type="evidence" value="ECO:0007669"/>
    <property type="project" value="UniProtKB-SubCell"/>
</dbReference>
<dbReference type="PANTHER" id="PTHR45805">
    <property type="entry name" value="NUCLEAR HORMONE RECEPTOR HR3-RELATED"/>
    <property type="match status" value="1"/>
</dbReference>
<reference evidence="15 16" key="1">
    <citation type="submission" date="2023-11" db="EMBL/GenBank/DDBJ databases">
        <authorList>
            <person name="Okamura Y."/>
        </authorList>
    </citation>
    <scope>NUCLEOTIDE SEQUENCE [LARGE SCALE GENOMIC DNA]</scope>
</reference>
<feature type="domain" description="NR LBD" evidence="14">
    <location>
        <begin position="200"/>
        <end position="426"/>
    </location>
</feature>
<feature type="region of interest" description="Disordered" evidence="12">
    <location>
        <begin position="113"/>
        <end position="134"/>
    </location>
</feature>
<dbReference type="FunFam" id="3.30.50.10:FF:000044">
    <property type="entry name" value="retinoic acid receptor beta isoform X4"/>
    <property type="match status" value="1"/>
</dbReference>
<dbReference type="AlphaFoldDB" id="A0AAV1JYV4"/>
<feature type="region of interest" description="Disordered" evidence="12">
    <location>
        <begin position="179"/>
        <end position="201"/>
    </location>
</feature>
<keyword evidence="16" id="KW-1185">Reference proteome</keyword>
<protein>
    <recommendedName>
        <fullName evidence="17">Ecdysone-induced protein 78C</fullName>
    </recommendedName>
</protein>
<evidence type="ECO:0008006" key="17">
    <source>
        <dbReference type="Google" id="ProtNLM"/>
    </source>
</evidence>
<organism evidence="15 16">
    <name type="scientific">Leptosia nina</name>
    <dbReference type="NCBI Taxonomy" id="320188"/>
    <lineage>
        <taxon>Eukaryota</taxon>
        <taxon>Metazoa</taxon>
        <taxon>Ecdysozoa</taxon>
        <taxon>Arthropoda</taxon>
        <taxon>Hexapoda</taxon>
        <taxon>Insecta</taxon>
        <taxon>Pterygota</taxon>
        <taxon>Neoptera</taxon>
        <taxon>Endopterygota</taxon>
        <taxon>Lepidoptera</taxon>
        <taxon>Glossata</taxon>
        <taxon>Ditrysia</taxon>
        <taxon>Papilionoidea</taxon>
        <taxon>Pieridae</taxon>
        <taxon>Pierinae</taxon>
        <taxon>Leptosia</taxon>
    </lineage>
</organism>
<evidence type="ECO:0000259" key="13">
    <source>
        <dbReference type="PROSITE" id="PS51030"/>
    </source>
</evidence>
<evidence type="ECO:0000256" key="1">
    <source>
        <dbReference type="ARBA" id="ARBA00004123"/>
    </source>
</evidence>
<keyword evidence="5 11" id="KW-0862">Zinc</keyword>
<keyword evidence="6 11" id="KW-0805">Transcription regulation</keyword>
<dbReference type="SUPFAM" id="SSF48508">
    <property type="entry name" value="Nuclear receptor ligand-binding domain"/>
    <property type="match status" value="1"/>
</dbReference>
<dbReference type="GO" id="GO:0004879">
    <property type="term" value="F:nuclear receptor activity"/>
    <property type="evidence" value="ECO:0007669"/>
    <property type="project" value="InterPro"/>
</dbReference>
<dbReference type="GO" id="GO:0008270">
    <property type="term" value="F:zinc ion binding"/>
    <property type="evidence" value="ECO:0007669"/>
    <property type="project" value="UniProtKB-KW"/>
</dbReference>
<dbReference type="CDD" id="cd07165">
    <property type="entry name" value="NR_DBD_DmE78_like"/>
    <property type="match status" value="1"/>
</dbReference>
<dbReference type="Pfam" id="PF00104">
    <property type="entry name" value="Hormone_recep"/>
    <property type="match status" value="1"/>
</dbReference>
<dbReference type="PROSITE" id="PS51843">
    <property type="entry name" value="NR_LBD"/>
    <property type="match status" value="1"/>
</dbReference>
<dbReference type="InterPro" id="IPR000536">
    <property type="entry name" value="Nucl_hrmn_rcpt_lig-bd"/>
</dbReference>
<evidence type="ECO:0000256" key="8">
    <source>
        <dbReference type="ARBA" id="ARBA00023163"/>
    </source>
</evidence>
<keyword evidence="8 11" id="KW-0804">Transcription</keyword>
<dbReference type="EMBL" id="CAVLEF010000265">
    <property type="protein sequence ID" value="CAK1553996.1"/>
    <property type="molecule type" value="Genomic_DNA"/>
</dbReference>
<evidence type="ECO:0000256" key="3">
    <source>
        <dbReference type="ARBA" id="ARBA00022723"/>
    </source>
</evidence>
<dbReference type="SUPFAM" id="SSF57716">
    <property type="entry name" value="Glucocorticoid receptor-like (DNA-binding domain)"/>
    <property type="match status" value="1"/>
</dbReference>
<sequence length="441" mass="48764">MQSVAEQAEGAGAGSGKAAAPCKVCGDKASGYHYGVTSCEGCKGFFRRSIQKQIEYRCLRDGKCLVIRLNRNRCQYCRFKKCLAVGMSRDSVRYGRIPKRRDVCTPESMADLAKNLSGNPEPAPSAGPAAEEHEVDATEASKDLAKMIILAHRNLNSYTEDFRRSLQLQTFIMKVDDNREGQAGSSSADTAHCSNAVSSSDSAGTASVAKPECANANDANNALAANRLETLTVLWSNVAYRMTPAVQQVVEFAKRLPGFHILPQDDQLILIKLGFFEVWLTRATRISTPTAIVFDDGTSLSHRQLELMYDTRFATGILSYVRAVINMDMTDDEAALFTASLLVSSERCGLSERDRVDTLLRNVNDAFAYVMTENGTANVANRMEAFNALAQEVRLLGDRHHDLLSWCRLNWRRLDLPALFSEIFDIPKNEEEYDPERAGSS</sequence>
<dbReference type="GO" id="GO:0043565">
    <property type="term" value="F:sequence-specific DNA binding"/>
    <property type="evidence" value="ECO:0007669"/>
    <property type="project" value="InterPro"/>
</dbReference>
<dbReference type="InterPro" id="IPR001723">
    <property type="entry name" value="Nuclear_hrmn_rcpt"/>
</dbReference>
<dbReference type="PROSITE" id="PS51030">
    <property type="entry name" value="NUCLEAR_REC_DBD_2"/>
    <property type="match status" value="1"/>
</dbReference>
<evidence type="ECO:0000256" key="5">
    <source>
        <dbReference type="ARBA" id="ARBA00022833"/>
    </source>
</evidence>
<dbReference type="PRINTS" id="PR00546">
    <property type="entry name" value="THYROIDHORMR"/>
</dbReference>
<comment type="caution">
    <text evidence="15">The sequence shown here is derived from an EMBL/GenBank/DDBJ whole genome shotgun (WGS) entry which is preliminary data.</text>
</comment>
<feature type="domain" description="Nuclear receptor" evidence="13">
    <location>
        <begin position="19"/>
        <end position="94"/>
    </location>
</feature>
<evidence type="ECO:0000259" key="14">
    <source>
        <dbReference type="PROSITE" id="PS51843"/>
    </source>
</evidence>
<evidence type="ECO:0000313" key="16">
    <source>
        <dbReference type="Proteomes" id="UP001497472"/>
    </source>
</evidence>
<evidence type="ECO:0000313" key="15">
    <source>
        <dbReference type="EMBL" id="CAK1553996.1"/>
    </source>
</evidence>
<evidence type="ECO:0000256" key="10">
    <source>
        <dbReference type="ARBA" id="ARBA00023242"/>
    </source>
</evidence>
<evidence type="ECO:0000256" key="11">
    <source>
        <dbReference type="RuleBase" id="RU004334"/>
    </source>
</evidence>
<evidence type="ECO:0000256" key="7">
    <source>
        <dbReference type="ARBA" id="ARBA00023125"/>
    </source>
</evidence>
<dbReference type="PANTHER" id="PTHR45805:SF10">
    <property type="entry name" value="ECDYSONE-INDUCED PROTEIN 78C"/>
    <property type="match status" value="1"/>
</dbReference>
<keyword evidence="9 11" id="KW-0675">Receptor</keyword>
<proteinExistence type="inferred from homology"/>
<evidence type="ECO:0000256" key="2">
    <source>
        <dbReference type="ARBA" id="ARBA00008092"/>
    </source>
</evidence>
<gene>
    <name evidence="15" type="ORF">LNINA_LOCUS12950</name>
</gene>
<name>A0AAV1JYV4_9NEOP</name>
<dbReference type="SMART" id="SM00430">
    <property type="entry name" value="HOLI"/>
    <property type="match status" value="1"/>
</dbReference>
<keyword evidence="7 11" id="KW-0238">DNA-binding</keyword>
<dbReference type="Pfam" id="PF00105">
    <property type="entry name" value="zf-C4"/>
    <property type="match status" value="1"/>
</dbReference>
<comment type="similarity">
    <text evidence="2">Belongs to the nuclear hormone receptor family. NR1 subfamily.</text>
</comment>
<dbReference type="Gene3D" id="3.30.50.10">
    <property type="entry name" value="Erythroid Transcription Factor GATA-1, subunit A"/>
    <property type="match status" value="1"/>
</dbReference>